<dbReference type="PANTHER" id="PTHR48050">
    <property type="entry name" value="STEROL 3-BETA-GLUCOSYLTRANSFERASE"/>
    <property type="match status" value="1"/>
</dbReference>
<evidence type="ECO:0000259" key="5">
    <source>
        <dbReference type="Pfam" id="PF21036"/>
    </source>
</evidence>
<evidence type="ECO:0000256" key="3">
    <source>
        <dbReference type="ARBA" id="ARBA00022679"/>
    </source>
</evidence>
<accession>A0ABP6XGX1</accession>
<proteinExistence type="inferred from homology"/>
<comment type="similarity">
    <text evidence="1">Belongs to the glycosyltransferase 28 family.</text>
</comment>
<gene>
    <name evidence="6" type="ORF">GCM10022419_054510</name>
</gene>
<keyword evidence="2" id="KW-0328">Glycosyltransferase</keyword>
<comment type="caution">
    <text evidence="6">The sequence shown here is derived from an EMBL/GenBank/DDBJ whole genome shotgun (WGS) entry which is preliminary data.</text>
</comment>
<protein>
    <submittedName>
        <fullName evidence="6">DUF1205 domain-containing protein</fullName>
    </submittedName>
</protein>
<organism evidence="6 7">
    <name type="scientific">Nonomuraea rosea</name>
    <dbReference type="NCBI Taxonomy" id="638574"/>
    <lineage>
        <taxon>Bacteria</taxon>
        <taxon>Bacillati</taxon>
        <taxon>Actinomycetota</taxon>
        <taxon>Actinomycetes</taxon>
        <taxon>Streptosporangiales</taxon>
        <taxon>Streptosporangiaceae</taxon>
        <taxon>Nonomuraea</taxon>
    </lineage>
</organism>
<dbReference type="Pfam" id="PF06722">
    <property type="entry name" value="EryCIII-like_C"/>
    <property type="match status" value="1"/>
</dbReference>
<dbReference type="InterPro" id="IPR002213">
    <property type="entry name" value="UDP_glucos_trans"/>
</dbReference>
<dbReference type="InterPro" id="IPR010610">
    <property type="entry name" value="EryCIII-like_C"/>
</dbReference>
<sequence>MSSMRVLFIPLAWPSHYMPMATQAWAMRAAGHEVRVAGQPGVVDAILRSGMTAVPVGGGYDLLAGLADVQRRLSQPASMGAARRLSPEELGKILSARMAPHVKAAEAMADDLAGFTRSWRPDLVIADPTALVAPLVTEPEGIPLVRHLFGPDVSRHIGFPGAGLPPERWPAELVELYKRFGVVPREDYAVHTIDPCPVPLQVPVPVRLPVRCVPYNGPGVLPGWLHGPPARPRVCVSWSTTTAVPGLQSPDQSKVSDMLRVLAGLDVEAVVTVRDGAAFAREHGDAVRAVENLPLSLLLPTCDAIVHHGGAGTMLTAAYHGVPQVIVAPVPDQSFNADLLADTGAGVSLKAESADAGDIESGVAKVLFDDRTREAAARLRQEMLAQPSPAQVVTTLEETL</sequence>
<dbReference type="EMBL" id="BAABDQ010000012">
    <property type="protein sequence ID" value="GAA3566923.1"/>
    <property type="molecule type" value="Genomic_DNA"/>
</dbReference>
<evidence type="ECO:0000256" key="1">
    <source>
        <dbReference type="ARBA" id="ARBA00006962"/>
    </source>
</evidence>
<dbReference type="Pfam" id="PF21036">
    <property type="entry name" value="EryCIII-like_N"/>
    <property type="match status" value="1"/>
</dbReference>
<dbReference type="InterPro" id="IPR048284">
    <property type="entry name" value="EryCIII-like_N"/>
</dbReference>
<reference evidence="7" key="1">
    <citation type="journal article" date="2019" name="Int. J. Syst. Evol. Microbiol.">
        <title>The Global Catalogue of Microorganisms (GCM) 10K type strain sequencing project: providing services to taxonomists for standard genome sequencing and annotation.</title>
        <authorList>
            <consortium name="The Broad Institute Genomics Platform"/>
            <consortium name="The Broad Institute Genome Sequencing Center for Infectious Disease"/>
            <person name="Wu L."/>
            <person name="Ma J."/>
        </authorList>
    </citation>
    <scope>NUCLEOTIDE SEQUENCE [LARGE SCALE GENOMIC DNA]</scope>
    <source>
        <strain evidence="7">JCM 17326</strain>
    </source>
</reference>
<dbReference type="RefSeq" id="WP_345566021.1">
    <property type="nucleotide sequence ID" value="NZ_BAABDQ010000012.1"/>
</dbReference>
<dbReference type="CDD" id="cd03784">
    <property type="entry name" value="GT1_Gtf-like"/>
    <property type="match status" value="1"/>
</dbReference>
<evidence type="ECO:0000256" key="2">
    <source>
        <dbReference type="ARBA" id="ARBA00022676"/>
    </source>
</evidence>
<dbReference type="SUPFAM" id="SSF53756">
    <property type="entry name" value="UDP-Glycosyltransferase/glycogen phosphorylase"/>
    <property type="match status" value="1"/>
</dbReference>
<dbReference type="Gene3D" id="3.40.50.2000">
    <property type="entry name" value="Glycogen Phosphorylase B"/>
    <property type="match status" value="2"/>
</dbReference>
<dbReference type="Proteomes" id="UP001500630">
    <property type="component" value="Unassembled WGS sequence"/>
</dbReference>
<dbReference type="PANTHER" id="PTHR48050:SF13">
    <property type="entry name" value="STEROL 3-BETA-GLUCOSYLTRANSFERASE UGT80A2"/>
    <property type="match status" value="1"/>
</dbReference>
<feature type="domain" description="Erythromycin biosynthesis protein CIII-like C-terminal" evidence="4">
    <location>
        <begin position="258"/>
        <end position="398"/>
    </location>
</feature>
<name>A0ABP6XGX1_9ACTN</name>
<evidence type="ECO:0000313" key="6">
    <source>
        <dbReference type="EMBL" id="GAA3566923.1"/>
    </source>
</evidence>
<dbReference type="InterPro" id="IPR050426">
    <property type="entry name" value="Glycosyltransferase_28"/>
</dbReference>
<evidence type="ECO:0000313" key="7">
    <source>
        <dbReference type="Proteomes" id="UP001500630"/>
    </source>
</evidence>
<evidence type="ECO:0000259" key="4">
    <source>
        <dbReference type="Pfam" id="PF06722"/>
    </source>
</evidence>
<keyword evidence="7" id="KW-1185">Reference proteome</keyword>
<feature type="domain" description="Erythromycin biosynthesis protein CIII-like N-terminal" evidence="5">
    <location>
        <begin position="25"/>
        <end position="237"/>
    </location>
</feature>
<keyword evidence="3" id="KW-0808">Transferase</keyword>